<evidence type="ECO:0008006" key="3">
    <source>
        <dbReference type="Google" id="ProtNLM"/>
    </source>
</evidence>
<dbReference type="HOGENOM" id="CLU_798936_0_0_6"/>
<dbReference type="AlphaFoldDB" id="A0A0A7EII6"/>
<accession>A0A0A7EII6</accession>
<dbReference type="KEGG" id="pseo:OM33_12630"/>
<gene>
    <name evidence="1" type="ORF">OM33_12630</name>
</gene>
<dbReference type="STRING" id="1348114.OM33_12630"/>
<protein>
    <recommendedName>
        <fullName evidence="3">Lipoprotein</fullName>
    </recommendedName>
</protein>
<name>A0A0A7EII6_9GAMM</name>
<evidence type="ECO:0000313" key="1">
    <source>
        <dbReference type="EMBL" id="AIY65876.1"/>
    </source>
</evidence>
<keyword evidence="2" id="KW-1185">Reference proteome</keyword>
<dbReference type="eggNOG" id="ENOG502ZB35">
    <property type="taxonomic scope" value="Bacteria"/>
</dbReference>
<reference evidence="1 2" key="1">
    <citation type="submission" date="2014-11" db="EMBL/GenBank/DDBJ databases">
        <title>Complete Genome Sequence of Pseudoalteromonas sp. Strain OCN003 Isolated from Kaneohe Bay, Oahu, Hawaii.</title>
        <authorList>
            <person name="Beurmann S."/>
            <person name="Videau P."/>
            <person name="Ushijima B."/>
            <person name="Smith A.M."/>
            <person name="Aeby G.S."/>
            <person name="Callahan S.M."/>
            <person name="Belcaid M."/>
        </authorList>
    </citation>
    <scope>NUCLEOTIDE SEQUENCE [LARGE SCALE GENOMIC DNA]</scope>
    <source>
        <strain evidence="1 2">OCN003</strain>
    </source>
</reference>
<dbReference type="RefSeq" id="WP_038642186.1">
    <property type="nucleotide sequence ID" value="NZ_CP009888.1"/>
</dbReference>
<organism evidence="1 2">
    <name type="scientific">Pseudoalteromonas piratica</name>
    <dbReference type="NCBI Taxonomy" id="1348114"/>
    <lineage>
        <taxon>Bacteria</taxon>
        <taxon>Pseudomonadati</taxon>
        <taxon>Pseudomonadota</taxon>
        <taxon>Gammaproteobacteria</taxon>
        <taxon>Alteromonadales</taxon>
        <taxon>Pseudoalteromonadaceae</taxon>
        <taxon>Pseudoalteromonas</taxon>
    </lineage>
</organism>
<dbReference type="EMBL" id="CP009888">
    <property type="protein sequence ID" value="AIY65876.1"/>
    <property type="molecule type" value="Genomic_DNA"/>
</dbReference>
<dbReference type="PROSITE" id="PS51257">
    <property type="entry name" value="PROKAR_LIPOPROTEIN"/>
    <property type="match status" value="1"/>
</dbReference>
<dbReference type="OrthoDB" id="6296161at2"/>
<evidence type="ECO:0000313" key="2">
    <source>
        <dbReference type="Proteomes" id="UP000030341"/>
    </source>
</evidence>
<proteinExistence type="predicted"/>
<sequence length="326" mass="37054">MNKITQLFVVFCLAFLLIGCEKQAQTRPKQELVAEFKQLNNLLLPVSEQNTAFLWPFNDAYLIQRDQLLKQLMQAMPSDAEVALLMIEQRFTERFFPWPHNANPITNYLKTASTIDEQAIITFINFTQKKMSRAYQDKVRLSHFELAALRAQVAQTKAKLNDYQQAFSALGQFDDYLNTYLPRRGNGIGSLPNGKDWYQARLNYFVGSAVKPSDILNSILAMKPAVKSEGQFINCFTTTQCANTLGLDWRTGYSNRLQEFANIRFGLEQATIAEVDYGVHAQSWSSEHALTVLIKQLEIDQSQAEVILSKILKEPALAMVNLPLVN</sequence>
<dbReference type="Proteomes" id="UP000030341">
    <property type="component" value="Chromosome 1"/>
</dbReference>